<proteinExistence type="predicted"/>
<dbReference type="PANTHER" id="PTHR46326:SF6">
    <property type="entry name" value="OS02G0659500 PROTEIN"/>
    <property type="match status" value="1"/>
</dbReference>
<evidence type="ECO:0000259" key="2">
    <source>
        <dbReference type="Pfam" id="PF13912"/>
    </source>
</evidence>
<dbReference type="Pfam" id="PF13912">
    <property type="entry name" value="zf-C2H2_6"/>
    <property type="match status" value="1"/>
</dbReference>
<feature type="region of interest" description="Disordered" evidence="1">
    <location>
        <begin position="1"/>
        <end position="112"/>
    </location>
</feature>
<dbReference type="InParanoid" id="A0A1D6EZF2"/>
<dbReference type="STRING" id="4577.A0A1D6EZF2"/>
<gene>
    <name evidence="3" type="ORF">ZEAMMB73_Zm00001d006647</name>
</gene>
<evidence type="ECO:0000313" key="3">
    <source>
        <dbReference type="EMBL" id="ONM24650.1"/>
    </source>
</evidence>
<protein>
    <recommendedName>
        <fullName evidence="2">C2H2-type domain-containing protein</fullName>
    </recommendedName>
</protein>
<feature type="region of interest" description="Disordered" evidence="1">
    <location>
        <begin position="156"/>
        <end position="207"/>
    </location>
</feature>
<dbReference type="AlphaFoldDB" id="A0A1D6EZF2"/>
<reference evidence="3" key="1">
    <citation type="submission" date="2015-12" db="EMBL/GenBank/DDBJ databases">
        <title>Update maize B73 reference genome by single molecule sequencing technologies.</title>
        <authorList>
            <consortium name="Maize Genome Sequencing Project"/>
            <person name="Ware D."/>
        </authorList>
    </citation>
    <scope>NUCLEOTIDE SEQUENCE [LARGE SCALE GENOMIC DNA]</scope>
    <source>
        <tissue evidence="3">Seedling</tissue>
    </source>
</reference>
<organism evidence="3">
    <name type="scientific">Zea mays</name>
    <name type="common">Maize</name>
    <dbReference type="NCBI Taxonomy" id="4577"/>
    <lineage>
        <taxon>Eukaryota</taxon>
        <taxon>Viridiplantae</taxon>
        <taxon>Streptophyta</taxon>
        <taxon>Embryophyta</taxon>
        <taxon>Tracheophyta</taxon>
        <taxon>Spermatophyta</taxon>
        <taxon>Magnoliopsida</taxon>
        <taxon>Liliopsida</taxon>
        <taxon>Poales</taxon>
        <taxon>Poaceae</taxon>
        <taxon>PACMAD clade</taxon>
        <taxon>Panicoideae</taxon>
        <taxon>Andropogonodae</taxon>
        <taxon>Andropogoneae</taxon>
        <taxon>Tripsacinae</taxon>
        <taxon>Zea</taxon>
    </lineage>
</organism>
<accession>A0A1D6EZF2</accession>
<feature type="compositionally biased region" description="Pro residues" evidence="1">
    <location>
        <begin position="171"/>
        <end position="187"/>
    </location>
</feature>
<feature type="compositionally biased region" description="Pro residues" evidence="1">
    <location>
        <begin position="45"/>
        <end position="63"/>
    </location>
</feature>
<sequence length="371" mass="40721">MAPEPEPKPTRCGGRDPAFNDANPIPHAPRRPRSRLQRRERQRSPSPPRLQRPCLPLSPPPPHASTASLQRRRHRPSRSSEIQIRRGSEWQRAATAAAPHTCPIQPPWSSSPSIHHAEREVEVRALADQAAHIEAEARAVACKKVFRSYQALGGHRASNVRGGRGGCCAPPVAPPAPPPQPQPPLSPLPEHRDGGEDDDMNAKQQPRECPHCGRVFLGQALGEHIMQSHVCASSPLAGTATASTTSAATPASPTNSPSMIDLNVAPQSEEVEHSAVSDPRFNPDLRSSEAKLFIKMALFRLVVWHVMMASNHQCYRWPPQARGLLQLLDRDRSEAFLAMESFVGSSISFIGGHVIRVDLVLLRPCLQARYY</sequence>
<dbReference type="EMBL" id="CM007648">
    <property type="protein sequence ID" value="ONM24650.1"/>
    <property type="molecule type" value="Genomic_DNA"/>
</dbReference>
<dbReference type="InterPro" id="IPR044303">
    <property type="entry name" value="ZAT1/4/9"/>
</dbReference>
<dbReference type="PANTHER" id="PTHR46326">
    <property type="entry name" value="ZINC FINGER PROTEIN ZAT1-RELATED"/>
    <property type="match status" value="1"/>
</dbReference>
<dbReference type="InterPro" id="IPR013087">
    <property type="entry name" value="Znf_C2H2_type"/>
</dbReference>
<dbReference type="GO" id="GO:0006355">
    <property type="term" value="P:regulation of DNA-templated transcription"/>
    <property type="evidence" value="ECO:0007669"/>
    <property type="project" value="InterPro"/>
</dbReference>
<feature type="domain" description="C2H2-type" evidence="2">
    <location>
        <begin position="142"/>
        <end position="158"/>
    </location>
</feature>
<dbReference type="ExpressionAtlas" id="A0A1D6EZF2">
    <property type="expression patterns" value="baseline and differential"/>
</dbReference>
<evidence type="ECO:0000256" key="1">
    <source>
        <dbReference type="SAM" id="MobiDB-lite"/>
    </source>
</evidence>
<name>A0A1D6EZF2_MAIZE</name>